<evidence type="ECO:0000259" key="6">
    <source>
        <dbReference type="Pfam" id="PF10150"/>
    </source>
</evidence>
<dbReference type="InterPro" id="IPR019307">
    <property type="entry name" value="RNA-bd_AU-1/RNase_E/G"/>
</dbReference>
<dbReference type="GO" id="GO:0004540">
    <property type="term" value="F:RNA nuclease activity"/>
    <property type="evidence" value="ECO:0007669"/>
    <property type="project" value="InterPro"/>
</dbReference>
<sequence length="410" mass="46306">MERKILIEKRDNRIRTYFLEDGDIVEIHSAPVEETGAGCHRLGDVYVGKVKNIVPNIGAAFIEIEKGVNCYYDMKDAKTAFFTHKSGQKALCIGDELVVQISRQAIKSKAPTVTGNISFTGRYAVLTHGNTRIGVSSKIPKSLRDNYKEQLSSFQNDRYGIIVRTNARDVPFQEVINEINSLREEYDALFENVCTRKCFSCLKSAPPSYILDLKNVYMDGMKEIVIGDKGLYTRIQSYFRSELPDKADLLKLYDDPSFPLDKLYSTQTILEKALKERAWLKTGGYLVIQPTEALTVIDVNSGKTAVRAGSRSGSEEGAMKVNLEAAREAAKQIRLRNLSGIIIVDFINMDSEENTQRLLSEFRFLLAKDPIQTSLVDITPLGLVEITRKKVRRPLYEEENYHLQPLTEAL</sequence>
<dbReference type="PANTHER" id="PTHR30001">
    <property type="entry name" value="RIBONUCLEASE"/>
    <property type="match status" value="1"/>
</dbReference>
<keyword evidence="5" id="KW-0694">RNA-binding</keyword>
<feature type="domain" description="RNA-binding protein AU-1/Ribonuclease E/G" evidence="6">
    <location>
        <begin position="118"/>
        <end position="391"/>
    </location>
</feature>
<comment type="caution">
    <text evidence="7">The sequence shown here is derived from an EMBL/GenBank/DDBJ whole genome shotgun (WGS) entry which is preliminary data.</text>
</comment>
<evidence type="ECO:0000256" key="4">
    <source>
        <dbReference type="ARBA" id="ARBA00022842"/>
    </source>
</evidence>
<dbReference type="InterPro" id="IPR012340">
    <property type="entry name" value="NA-bd_OB-fold"/>
</dbReference>
<gene>
    <name evidence="7" type="ORF">H9817_06935</name>
</gene>
<name>A0A9D2DAW3_9FIRM</name>
<dbReference type="PANTHER" id="PTHR30001:SF0">
    <property type="entry name" value="RIBONUCLEASE G"/>
    <property type="match status" value="1"/>
</dbReference>
<evidence type="ECO:0000256" key="3">
    <source>
        <dbReference type="ARBA" id="ARBA00022801"/>
    </source>
</evidence>
<dbReference type="CDD" id="cd04453">
    <property type="entry name" value="S1_RNase_E"/>
    <property type="match status" value="1"/>
</dbReference>
<keyword evidence="3" id="KW-0378">Hydrolase</keyword>
<dbReference type="EMBL" id="DXCD01000179">
    <property type="protein sequence ID" value="HIZ13642.1"/>
    <property type="molecule type" value="Genomic_DNA"/>
</dbReference>
<dbReference type="GO" id="GO:0046872">
    <property type="term" value="F:metal ion binding"/>
    <property type="evidence" value="ECO:0007669"/>
    <property type="project" value="UniProtKB-KW"/>
</dbReference>
<dbReference type="GO" id="GO:0005737">
    <property type="term" value="C:cytoplasm"/>
    <property type="evidence" value="ECO:0007669"/>
    <property type="project" value="TreeGrafter"/>
</dbReference>
<dbReference type="AlphaFoldDB" id="A0A9D2DAW3"/>
<reference evidence="7" key="1">
    <citation type="journal article" date="2021" name="PeerJ">
        <title>Extensive microbial diversity within the chicken gut microbiome revealed by metagenomics and culture.</title>
        <authorList>
            <person name="Gilroy R."/>
            <person name="Ravi A."/>
            <person name="Getino M."/>
            <person name="Pursley I."/>
            <person name="Horton D.L."/>
            <person name="Alikhan N.F."/>
            <person name="Baker D."/>
            <person name="Gharbi K."/>
            <person name="Hall N."/>
            <person name="Watson M."/>
            <person name="Adriaenssens E.M."/>
            <person name="Foster-Nyarko E."/>
            <person name="Jarju S."/>
            <person name="Secka A."/>
            <person name="Antonio M."/>
            <person name="Oren A."/>
            <person name="Chaudhuri R.R."/>
            <person name="La Ragione R."/>
            <person name="Hildebrand F."/>
            <person name="Pallen M.J."/>
        </authorList>
    </citation>
    <scope>NUCLEOTIDE SEQUENCE</scope>
    <source>
        <strain evidence="7">ChiGjej1B1-13045</strain>
    </source>
</reference>
<dbReference type="GO" id="GO:0006364">
    <property type="term" value="P:rRNA processing"/>
    <property type="evidence" value="ECO:0007669"/>
    <property type="project" value="TreeGrafter"/>
</dbReference>
<dbReference type="Pfam" id="PF10150">
    <property type="entry name" value="RNase_E_G"/>
    <property type="match status" value="1"/>
</dbReference>
<dbReference type="GO" id="GO:0016787">
    <property type="term" value="F:hydrolase activity"/>
    <property type="evidence" value="ECO:0007669"/>
    <property type="project" value="UniProtKB-KW"/>
</dbReference>
<keyword evidence="4" id="KW-0460">Magnesium</keyword>
<dbReference type="InterPro" id="IPR004659">
    <property type="entry name" value="RNase_E/G"/>
</dbReference>
<evidence type="ECO:0000313" key="8">
    <source>
        <dbReference type="Proteomes" id="UP000824017"/>
    </source>
</evidence>
<dbReference type="Gene3D" id="2.40.50.140">
    <property type="entry name" value="Nucleic acid-binding proteins"/>
    <property type="match status" value="1"/>
</dbReference>
<accession>A0A9D2DAW3</accession>
<reference evidence="7" key="2">
    <citation type="submission" date="2021-04" db="EMBL/GenBank/DDBJ databases">
        <authorList>
            <person name="Gilroy R."/>
        </authorList>
    </citation>
    <scope>NUCLEOTIDE SEQUENCE</scope>
    <source>
        <strain evidence="7">ChiGjej1B1-13045</strain>
    </source>
</reference>
<proteinExistence type="predicted"/>
<dbReference type="SUPFAM" id="SSF50249">
    <property type="entry name" value="Nucleic acid-binding proteins"/>
    <property type="match status" value="1"/>
</dbReference>
<organism evidence="7 8">
    <name type="scientific">Candidatus Mediterraneibacter stercorigallinarum</name>
    <dbReference type="NCBI Taxonomy" id="2838686"/>
    <lineage>
        <taxon>Bacteria</taxon>
        <taxon>Bacillati</taxon>
        <taxon>Bacillota</taxon>
        <taxon>Clostridia</taxon>
        <taxon>Lachnospirales</taxon>
        <taxon>Lachnospiraceae</taxon>
        <taxon>Mediterraneibacter</taxon>
    </lineage>
</organism>
<evidence type="ECO:0000256" key="5">
    <source>
        <dbReference type="ARBA" id="ARBA00022884"/>
    </source>
</evidence>
<dbReference type="GO" id="GO:0003723">
    <property type="term" value="F:RNA binding"/>
    <property type="evidence" value="ECO:0007669"/>
    <property type="project" value="UniProtKB-KW"/>
</dbReference>
<evidence type="ECO:0000313" key="7">
    <source>
        <dbReference type="EMBL" id="HIZ13642.1"/>
    </source>
</evidence>
<evidence type="ECO:0000256" key="2">
    <source>
        <dbReference type="ARBA" id="ARBA00022723"/>
    </source>
</evidence>
<comment type="cofactor">
    <cofactor evidence="1">
        <name>Mg(2+)</name>
        <dbReference type="ChEBI" id="CHEBI:18420"/>
    </cofactor>
</comment>
<dbReference type="Proteomes" id="UP000824017">
    <property type="component" value="Unassembled WGS sequence"/>
</dbReference>
<evidence type="ECO:0000256" key="1">
    <source>
        <dbReference type="ARBA" id="ARBA00001946"/>
    </source>
</evidence>
<protein>
    <submittedName>
        <fullName evidence="7">Ribonuclease E/G</fullName>
    </submittedName>
</protein>
<keyword evidence="2" id="KW-0479">Metal-binding</keyword>